<proteinExistence type="predicted"/>
<evidence type="ECO:0000313" key="2">
    <source>
        <dbReference type="EMBL" id="KYG32892.1"/>
    </source>
</evidence>
<dbReference type="SUPFAM" id="SSF54403">
    <property type="entry name" value="Cystatin/monellin"/>
    <property type="match status" value="2"/>
</dbReference>
<comment type="caution">
    <text evidence="2">The sequence shown here is derived from an EMBL/GenBank/DDBJ whole genome shotgun (WGS) entry which is preliminary data.</text>
</comment>
<sequence>MKKWIISIALLVIASFIGLSIYGYQLIREPLKENYNLAEQYTLENNLLQTIEEVEYYHGTEAYYVVYGNDAEGDSSVVWVANDFDGHDVRKADEGIDEERVRSIVEAEHNVKSIQRIRLGYERNLPTYEVTFIDEQDRQSYFYVTFEDGTFMKRYHLNRD</sequence>
<evidence type="ECO:0000313" key="3">
    <source>
        <dbReference type="Proteomes" id="UP000075806"/>
    </source>
</evidence>
<dbReference type="STRING" id="519424.AZF04_18210"/>
<dbReference type="EMBL" id="LTAO01000011">
    <property type="protein sequence ID" value="KYG32892.1"/>
    <property type="molecule type" value="Genomic_DNA"/>
</dbReference>
<organism evidence="2 3">
    <name type="scientific">Alkalihalobacillus trypoxylicola</name>
    <dbReference type="NCBI Taxonomy" id="519424"/>
    <lineage>
        <taxon>Bacteria</taxon>
        <taxon>Bacillati</taxon>
        <taxon>Bacillota</taxon>
        <taxon>Bacilli</taxon>
        <taxon>Bacillales</taxon>
        <taxon>Bacillaceae</taxon>
        <taxon>Alkalihalobacillus</taxon>
    </lineage>
</organism>
<dbReference type="AlphaFoldDB" id="A0A162EHE2"/>
<protein>
    <recommendedName>
        <fullName evidence="1">Cell wall elongation regulator TseB-like domain-containing protein</fullName>
    </recommendedName>
</protein>
<reference evidence="2" key="1">
    <citation type="submission" date="2016-02" db="EMBL/GenBank/DDBJ databases">
        <title>Genome sequence of Bacillus trypoxylicola KCTC 13244(T).</title>
        <authorList>
            <person name="Jeong H."/>
            <person name="Park S.-H."/>
            <person name="Choi S.-K."/>
        </authorList>
    </citation>
    <scope>NUCLEOTIDE SEQUENCE [LARGE SCALE GENOMIC DNA]</scope>
    <source>
        <strain evidence="2">KCTC 13244</strain>
    </source>
</reference>
<dbReference type="Gene3D" id="3.10.450.40">
    <property type="match status" value="2"/>
</dbReference>
<keyword evidence="3" id="KW-1185">Reference proteome</keyword>
<feature type="domain" description="Cell wall elongation regulator TseB-like" evidence="1">
    <location>
        <begin position="38"/>
        <end position="80"/>
    </location>
</feature>
<dbReference type="OrthoDB" id="2381181at2"/>
<dbReference type="InterPro" id="IPR046350">
    <property type="entry name" value="Cystatin_sf"/>
</dbReference>
<evidence type="ECO:0000259" key="1">
    <source>
        <dbReference type="Pfam" id="PF17881"/>
    </source>
</evidence>
<gene>
    <name evidence="2" type="ORF">AZF04_18210</name>
</gene>
<accession>A0A162EHE2</accession>
<dbReference type="Pfam" id="PF17881">
    <property type="entry name" value="TseB"/>
    <property type="match status" value="1"/>
</dbReference>
<dbReference type="InterPro" id="IPR041401">
    <property type="entry name" value="TseB-like_dom"/>
</dbReference>
<dbReference type="Proteomes" id="UP000075806">
    <property type="component" value="Unassembled WGS sequence"/>
</dbReference>
<dbReference type="RefSeq" id="WP_061948126.1">
    <property type="nucleotide sequence ID" value="NZ_LTAO01000011.1"/>
</dbReference>
<name>A0A162EHE2_9BACI</name>